<gene>
    <name evidence="3" type="ORF">IE877_09185</name>
</gene>
<dbReference type="Proteomes" id="UP000652176">
    <property type="component" value="Unassembled WGS sequence"/>
</dbReference>
<protein>
    <submittedName>
        <fullName evidence="3">Glycosyltransferase family 4 protein</fullName>
    </submittedName>
</protein>
<proteinExistence type="predicted"/>
<evidence type="ECO:0000259" key="1">
    <source>
        <dbReference type="Pfam" id="PF00534"/>
    </source>
</evidence>
<organism evidence="3 4">
    <name type="scientific">Methylomonas albis</name>
    <dbReference type="NCBI Taxonomy" id="1854563"/>
    <lineage>
        <taxon>Bacteria</taxon>
        <taxon>Pseudomonadati</taxon>
        <taxon>Pseudomonadota</taxon>
        <taxon>Gammaproteobacteria</taxon>
        <taxon>Methylococcales</taxon>
        <taxon>Methylococcaceae</taxon>
        <taxon>Methylomonas</taxon>
    </lineage>
</organism>
<feature type="domain" description="Glycosyl transferase family 1" evidence="1">
    <location>
        <begin position="182"/>
        <end position="355"/>
    </location>
</feature>
<keyword evidence="4" id="KW-1185">Reference proteome</keyword>
<name>A0ABR9CZT4_9GAMM</name>
<reference evidence="3 4" key="1">
    <citation type="submission" date="2020-09" db="EMBL/GenBank/DDBJ databases">
        <title>Methylomonas albis sp. nov. and Methylomonas fluvii sp. nov.: Two cold-adapted methanotrophs from the River Elbe and an amended description of Methylovulum psychrotolerans strain Eb1.</title>
        <authorList>
            <person name="Bussmann I.K."/>
            <person name="Klings K.-W."/>
            <person name="Warnstedt J."/>
            <person name="Hoppert M."/>
            <person name="Saborowski A."/>
            <person name="Horn F."/>
            <person name="Liebner S."/>
        </authorList>
    </citation>
    <scope>NUCLEOTIDE SEQUENCE [LARGE SCALE GENOMIC DNA]</scope>
    <source>
        <strain evidence="3 4">EbA</strain>
    </source>
</reference>
<evidence type="ECO:0000259" key="2">
    <source>
        <dbReference type="Pfam" id="PF13439"/>
    </source>
</evidence>
<sequence length="383" mass="42798">MKNILLVTRNFPPLTGGMERLNLHLYFELNKTFYVSIAGPAGCREYLDADTQYHEFPHRPVAAFLFYSFWATLRLALRKRPDIIIAGSGITALSARLVGYLFNAKVITFLHGLDIIERHPIYRAFFFPAIRASDRILVNSNSTARLAVSQRVAAHKIKVIHPGVRIPLENIFNDKGGDFRTTFGIPEDTAILLSVGRLTERKGLVEFISHSLADIVKAHPKTILVIIGDEPSNAFRHKTGLKNKILKMVKKDKLENHVMLLGHVTEHTLEAAFKVSQLHIFPVIDLPNDIEGFGMVAIEAAAYGLPTFAFAVGGVPDAIADNVSGYLFQSDDYQSLTENIIQFIIGSKEHEGITQESCKHHAAKFSWILFGENVSKECHELLQ</sequence>
<accession>A0ABR9CZT4</accession>
<feature type="domain" description="Glycosyltransferase subfamily 4-like N-terminal" evidence="2">
    <location>
        <begin position="16"/>
        <end position="164"/>
    </location>
</feature>
<dbReference type="PANTHER" id="PTHR45947">
    <property type="entry name" value="SULFOQUINOVOSYL TRANSFERASE SQD2"/>
    <property type="match status" value="1"/>
</dbReference>
<dbReference type="PANTHER" id="PTHR45947:SF3">
    <property type="entry name" value="SULFOQUINOVOSYL TRANSFERASE SQD2"/>
    <property type="match status" value="1"/>
</dbReference>
<evidence type="ECO:0000313" key="3">
    <source>
        <dbReference type="EMBL" id="MBD9356061.1"/>
    </source>
</evidence>
<dbReference type="CDD" id="cd03801">
    <property type="entry name" value="GT4_PimA-like"/>
    <property type="match status" value="1"/>
</dbReference>
<dbReference type="InterPro" id="IPR001296">
    <property type="entry name" value="Glyco_trans_1"/>
</dbReference>
<dbReference type="EMBL" id="JACXSS010000001">
    <property type="protein sequence ID" value="MBD9356061.1"/>
    <property type="molecule type" value="Genomic_DNA"/>
</dbReference>
<dbReference type="RefSeq" id="WP_192374451.1">
    <property type="nucleotide sequence ID" value="NZ_CAJHIV010000001.1"/>
</dbReference>
<dbReference type="Pfam" id="PF00534">
    <property type="entry name" value="Glycos_transf_1"/>
    <property type="match status" value="1"/>
</dbReference>
<dbReference type="InterPro" id="IPR050194">
    <property type="entry name" value="Glycosyltransferase_grp1"/>
</dbReference>
<evidence type="ECO:0000313" key="4">
    <source>
        <dbReference type="Proteomes" id="UP000652176"/>
    </source>
</evidence>
<dbReference type="SUPFAM" id="SSF53756">
    <property type="entry name" value="UDP-Glycosyltransferase/glycogen phosphorylase"/>
    <property type="match status" value="1"/>
</dbReference>
<dbReference type="InterPro" id="IPR028098">
    <property type="entry name" value="Glyco_trans_4-like_N"/>
</dbReference>
<comment type="caution">
    <text evidence="3">The sequence shown here is derived from an EMBL/GenBank/DDBJ whole genome shotgun (WGS) entry which is preliminary data.</text>
</comment>
<dbReference type="Pfam" id="PF13439">
    <property type="entry name" value="Glyco_transf_4"/>
    <property type="match status" value="1"/>
</dbReference>
<dbReference type="Gene3D" id="3.40.50.2000">
    <property type="entry name" value="Glycogen Phosphorylase B"/>
    <property type="match status" value="2"/>
</dbReference>